<dbReference type="AlphaFoldDB" id="A0A8J3CAF0"/>
<reference evidence="1" key="1">
    <citation type="journal article" date="2014" name="Int. J. Syst. Evol. Microbiol.">
        <title>Complete genome sequence of Corynebacterium casei LMG S-19264T (=DSM 44701T), isolated from a smear-ripened cheese.</title>
        <authorList>
            <consortium name="US DOE Joint Genome Institute (JGI-PGF)"/>
            <person name="Walter F."/>
            <person name="Albersmeier A."/>
            <person name="Kalinowski J."/>
            <person name="Ruckert C."/>
        </authorList>
    </citation>
    <scope>NUCLEOTIDE SEQUENCE</scope>
    <source>
        <strain evidence="1">CGMCC 4.5737</strain>
    </source>
</reference>
<organism evidence="1 2">
    <name type="scientific">Longimycelium tulufanense</name>
    <dbReference type="NCBI Taxonomy" id="907463"/>
    <lineage>
        <taxon>Bacteria</taxon>
        <taxon>Bacillati</taxon>
        <taxon>Actinomycetota</taxon>
        <taxon>Actinomycetes</taxon>
        <taxon>Pseudonocardiales</taxon>
        <taxon>Pseudonocardiaceae</taxon>
        <taxon>Longimycelium</taxon>
    </lineage>
</organism>
<evidence type="ECO:0000313" key="2">
    <source>
        <dbReference type="Proteomes" id="UP000637578"/>
    </source>
</evidence>
<gene>
    <name evidence="1" type="ORF">GCM10012275_39200</name>
</gene>
<reference evidence="1" key="2">
    <citation type="submission" date="2020-09" db="EMBL/GenBank/DDBJ databases">
        <authorList>
            <person name="Sun Q."/>
            <person name="Zhou Y."/>
        </authorList>
    </citation>
    <scope>NUCLEOTIDE SEQUENCE</scope>
    <source>
        <strain evidence="1">CGMCC 4.5737</strain>
    </source>
</reference>
<accession>A0A8J3CAF0</accession>
<proteinExistence type="predicted"/>
<dbReference type="Proteomes" id="UP000637578">
    <property type="component" value="Unassembled WGS sequence"/>
</dbReference>
<sequence>MAARFVVARVSLLDRGQETVTVYQEIVVTDEDGNIRTMPGTEGVTTVASVQLRAQSGTSARRNEQDNEGFETESVYRLRLPRSFPFVLGAQARVKWRGVFWSVIGDAQVFTGSPRTAHVEYTIRRT</sequence>
<name>A0A8J3CAF0_9PSEU</name>
<protein>
    <recommendedName>
        <fullName evidence="3">Head-to-tail stopper</fullName>
    </recommendedName>
</protein>
<dbReference type="EMBL" id="BMMK01000019">
    <property type="protein sequence ID" value="GGM64782.1"/>
    <property type="molecule type" value="Genomic_DNA"/>
</dbReference>
<evidence type="ECO:0000313" key="1">
    <source>
        <dbReference type="EMBL" id="GGM64782.1"/>
    </source>
</evidence>
<comment type="caution">
    <text evidence="1">The sequence shown here is derived from an EMBL/GenBank/DDBJ whole genome shotgun (WGS) entry which is preliminary data.</text>
</comment>
<evidence type="ECO:0008006" key="3">
    <source>
        <dbReference type="Google" id="ProtNLM"/>
    </source>
</evidence>
<keyword evidence="2" id="KW-1185">Reference proteome</keyword>